<comment type="subcellular location">
    <subcellularLocation>
        <location evidence="1">Cytoplasm</location>
    </subcellularLocation>
</comment>
<dbReference type="AlphaFoldDB" id="A0A9W8KXW0"/>
<sequence>MSEQHRYSIQSKTSVLPVTALEFLTDSILLASNGGALRVYNTTTQKCLVQKTIFRYNRIHGIQAQRGTHKVLVFGSKQWAVLNISDFESIEIEHTHSANDWIKAGHWVQDYVALALAHNQVAIMDMVGEVKMVAQSEPCILYSAMFYGATLDSLVVAAGTVFNQVIVWRPIDSTILYRLKGHTGVVFGIRFSSDGQTVSSVSDDRTVRLWRLPGTESETLFGHRARVWVCLILNAVLVSASEDGTLRVWDRDGAALDVWTQCKKNVWALAANPSQTWVASGGGDGSVWLWNTNKVKGRIERPELGMVTLPAEHHVGDFTRAFALKWDEELVTTDSGHLLRHSRDSKWSDMCVLDAIKGYSAIATSLAGDLVAVGMRDGQAMILTPNAPQMIARIHKTTVRHLTISEGPQFDLVTVDANNQIVWSRITGAEWQLMAVLELPSKAKFASVAIDHKLRWAAVGSVRGSLYLFDTLGVSPQPTDRLASVSILQPTLAWFKLHSKHSLSTILFTQETLVSASAGYSRDCAILTGGRDGLMHTLSLRLRGTAYLSVADSVSSKLQSDLSYRVVLEKTSTDKVTEGWVERLFRHNGALLAVTFFRKRLVLLDLSTRSAVLSVACAGGAKQWQVLMAREGIRIGFIRKAQLAVFEFAGGLANNSSVRLAAGISSLDIRSIAVGPVVAVGGDDGYLRTYCRELELIAESRCNVIRCIEFLHTNDEYLVSGGCGLQCWRIDPLVEWAQAPGASDSRVMAVSVLHNDYVAAAYSNSMIRLWHIDIERREFAQVAEAIGTHCFLSLKTIEPSFLVSGATNGQICFWRVGVSRQHLQSALTLDAHQSGVNCLDVMKTDHGWFVASGGDDNSVTVWEIISETLEHRLVVRHLNAHASSVQRVFFVHGNLCSMATDQRIAIWAINNSELELLHMSFTQVADPSTMVISSNMAIVGGIGVEVLYINKSITK</sequence>
<protein>
    <submittedName>
        <fullName evidence="8">WD repeat-containing protein 6</fullName>
    </submittedName>
</protein>
<keyword evidence="3 7" id="KW-0853">WD repeat</keyword>
<dbReference type="PROSITE" id="PS50294">
    <property type="entry name" value="WD_REPEATS_REGION"/>
    <property type="match status" value="2"/>
</dbReference>
<keyword evidence="2" id="KW-0963">Cytoplasm</keyword>
<name>A0A9W8KXW0_9FUNG</name>
<dbReference type="SUPFAM" id="SSF82171">
    <property type="entry name" value="DPP6 N-terminal domain-like"/>
    <property type="match status" value="1"/>
</dbReference>
<evidence type="ECO:0000256" key="5">
    <source>
        <dbReference type="ARBA" id="ARBA00022737"/>
    </source>
</evidence>
<dbReference type="PANTHER" id="PTHR14344:SF3">
    <property type="entry name" value="WD REPEAT-CONTAINING PROTEIN 6"/>
    <property type="match status" value="1"/>
</dbReference>
<dbReference type="InterPro" id="IPR019775">
    <property type="entry name" value="WD40_repeat_CS"/>
</dbReference>
<evidence type="ECO:0000256" key="6">
    <source>
        <dbReference type="ARBA" id="ARBA00038255"/>
    </source>
</evidence>
<comment type="caution">
    <text evidence="8">The sequence shown here is derived from an EMBL/GenBank/DDBJ whole genome shotgun (WGS) entry which is preliminary data.</text>
</comment>
<dbReference type="SUPFAM" id="SSF50998">
    <property type="entry name" value="Quinoprotein alcohol dehydrogenase-like"/>
    <property type="match status" value="1"/>
</dbReference>
<keyword evidence="5" id="KW-0677">Repeat</keyword>
<feature type="repeat" description="WD" evidence="7">
    <location>
        <begin position="829"/>
        <end position="872"/>
    </location>
</feature>
<dbReference type="InterPro" id="IPR020472">
    <property type="entry name" value="WD40_PAC1"/>
</dbReference>
<dbReference type="Gene3D" id="2.130.10.10">
    <property type="entry name" value="YVTN repeat-like/Quinoprotein amine dehydrogenase"/>
    <property type="match status" value="5"/>
</dbReference>
<evidence type="ECO:0000256" key="1">
    <source>
        <dbReference type="ARBA" id="ARBA00004496"/>
    </source>
</evidence>
<dbReference type="Proteomes" id="UP001151518">
    <property type="component" value="Unassembled WGS sequence"/>
</dbReference>
<dbReference type="PROSITE" id="PS50082">
    <property type="entry name" value="WD_REPEATS_2"/>
    <property type="match status" value="4"/>
</dbReference>
<dbReference type="EMBL" id="JANBTW010000041">
    <property type="protein sequence ID" value="KAJ2676272.1"/>
    <property type="molecule type" value="Genomic_DNA"/>
</dbReference>
<keyword evidence="4" id="KW-0819">tRNA processing</keyword>
<dbReference type="InterPro" id="IPR036322">
    <property type="entry name" value="WD40_repeat_dom_sf"/>
</dbReference>
<dbReference type="Pfam" id="PF00400">
    <property type="entry name" value="WD40"/>
    <property type="match status" value="4"/>
</dbReference>
<dbReference type="GO" id="GO:0005737">
    <property type="term" value="C:cytoplasm"/>
    <property type="evidence" value="ECO:0007669"/>
    <property type="project" value="UniProtKB-SubCell"/>
</dbReference>
<dbReference type="SMART" id="SM00320">
    <property type="entry name" value="WD40"/>
    <property type="match status" value="10"/>
</dbReference>
<dbReference type="InterPro" id="IPR001680">
    <property type="entry name" value="WD40_rpt"/>
</dbReference>
<dbReference type="PRINTS" id="PR00320">
    <property type="entry name" value="GPROTEINBRPT"/>
</dbReference>
<evidence type="ECO:0000256" key="2">
    <source>
        <dbReference type="ARBA" id="ARBA00022490"/>
    </source>
</evidence>
<organism evidence="8 9">
    <name type="scientific">Coemansia spiralis</name>
    <dbReference type="NCBI Taxonomy" id="417178"/>
    <lineage>
        <taxon>Eukaryota</taxon>
        <taxon>Fungi</taxon>
        <taxon>Fungi incertae sedis</taxon>
        <taxon>Zoopagomycota</taxon>
        <taxon>Kickxellomycotina</taxon>
        <taxon>Kickxellomycetes</taxon>
        <taxon>Kickxellales</taxon>
        <taxon>Kickxellaceae</taxon>
        <taxon>Coemansia</taxon>
    </lineage>
</organism>
<dbReference type="InterPro" id="IPR011047">
    <property type="entry name" value="Quinoprotein_ADH-like_sf"/>
</dbReference>
<dbReference type="OrthoDB" id="5594999at2759"/>
<dbReference type="InterPro" id="IPR051973">
    <property type="entry name" value="tRNA_Anticodon_Mtase-Reg"/>
</dbReference>
<evidence type="ECO:0000313" key="8">
    <source>
        <dbReference type="EMBL" id="KAJ2676272.1"/>
    </source>
</evidence>
<dbReference type="PANTHER" id="PTHR14344">
    <property type="entry name" value="WD REPEAT PROTEIN"/>
    <property type="match status" value="1"/>
</dbReference>
<feature type="repeat" description="WD" evidence="7">
    <location>
        <begin position="237"/>
        <end position="250"/>
    </location>
</feature>
<gene>
    <name evidence="8" type="primary">WDR6</name>
    <name evidence="8" type="ORF">GGI25_003659</name>
</gene>
<accession>A0A9W8KXW0</accession>
<proteinExistence type="inferred from homology"/>
<evidence type="ECO:0000256" key="3">
    <source>
        <dbReference type="ARBA" id="ARBA00022574"/>
    </source>
</evidence>
<dbReference type="GO" id="GO:0030488">
    <property type="term" value="P:tRNA methylation"/>
    <property type="evidence" value="ECO:0007669"/>
    <property type="project" value="TreeGrafter"/>
</dbReference>
<dbReference type="SUPFAM" id="SSF50978">
    <property type="entry name" value="WD40 repeat-like"/>
    <property type="match status" value="1"/>
</dbReference>
<comment type="similarity">
    <text evidence="6">Belongs to the WD repeat WDR6 family.</text>
</comment>
<feature type="repeat" description="WD" evidence="7">
    <location>
        <begin position="179"/>
        <end position="212"/>
    </location>
</feature>
<feature type="repeat" description="WD" evidence="7">
    <location>
        <begin position="266"/>
        <end position="291"/>
    </location>
</feature>
<evidence type="ECO:0000256" key="4">
    <source>
        <dbReference type="ARBA" id="ARBA00022694"/>
    </source>
</evidence>
<dbReference type="InterPro" id="IPR015943">
    <property type="entry name" value="WD40/YVTN_repeat-like_dom_sf"/>
</dbReference>
<dbReference type="PROSITE" id="PS00678">
    <property type="entry name" value="WD_REPEATS_1"/>
    <property type="match status" value="1"/>
</dbReference>
<evidence type="ECO:0000256" key="7">
    <source>
        <dbReference type="PROSITE-ProRule" id="PRU00221"/>
    </source>
</evidence>
<evidence type="ECO:0000313" key="9">
    <source>
        <dbReference type="Proteomes" id="UP001151518"/>
    </source>
</evidence>
<reference evidence="8" key="1">
    <citation type="submission" date="2022-07" db="EMBL/GenBank/DDBJ databases">
        <title>Phylogenomic reconstructions and comparative analyses of Kickxellomycotina fungi.</title>
        <authorList>
            <person name="Reynolds N.K."/>
            <person name="Stajich J.E."/>
            <person name="Barry K."/>
            <person name="Grigoriev I.V."/>
            <person name="Crous P."/>
            <person name="Smith M.E."/>
        </authorList>
    </citation>
    <scope>NUCLEOTIDE SEQUENCE</scope>
    <source>
        <strain evidence="8">NRRL 3115</strain>
    </source>
</reference>